<reference evidence="4" key="1">
    <citation type="submission" date="2018-05" db="EMBL/GenBank/DDBJ databases">
        <authorList>
            <person name="Lanie J.A."/>
            <person name="Ng W.-L."/>
            <person name="Kazmierczak K.M."/>
            <person name="Andrzejewski T.M."/>
            <person name="Davidsen T.M."/>
            <person name="Wayne K.J."/>
            <person name="Tettelin H."/>
            <person name="Glass J.I."/>
            <person name="Rusch D."/>
            <person name="Podicherti R."/>
            <person name="Tsui H.-C.T."/>
            <person name="Winkler M.E."/>
        </authorList>
    </citation>
    <scope>NUCLEOTIDE SEQUENCE</scope>
</reference>
<dbReference type="InterPro" id="IPR011962">
    <property type="entry name" value="dCTP_deaminase"/>
</dbReference>
<dbReference type="SUPFAM" id="SSF51283">
    <property type="entry name" value="dUTPase-like"/>
    <property type="match status" value="1"/>
</dbReference>
<organism evidence="4">
    <name type="scientific">marine metagenome</name>
    <dbReference type="NCBI Taxonomy" id="408172"/>
    <lineage>
        <taxon>unclassified sequences</taxon>
        <taxon>metagenomes</taxon>
        <taxon>ecological metagenomes</taxon>
    </lineage>
</organism>
<sequence>MAREEGMIEPFEPGQVRKGDSGRIVSYGTSSYGYDVRCADEFKVFTNIESAFVDPKSFDESSFVDKKSDICVIPPNSFALARTVEFFRIPRNVLTICLGKSTYARCGIIVNVTPLEPEWEGHVTLEFSNTTPLPAKIYANEGVAQMLFFESDEECEMSYKDRGGKYQGQKGVTL</sequence>
<keyword evidence="1" id="KW-0547">Nucleotide-binding</keyword>
<evidence type="ECO:0000256" key="3">
    <source>
        <dbReference type="ARBA" id="ARBA00023080"/>
    </source>
</evidence>
<proteinExistence type="predicted"/>
<dbReference type="NCBIfam" id="TIGR02274">
    <property type="entry name" value="dCTP_deam"/>
    <property type="match status" value="1"/>
</dbReference>
<name>A0A382RN20_9ZZZZ</name>
<feature type="non-terminal residue" evidence="4">
    <location>
        <position position="174"/>
    </location>
</feature>
<keyword evidence="2" id="KW-0378">Hydrolase</keyword>
<dbReference type="GO" id="GO:0000166">
    <property type="term" value="F:nucleotide binding"/>
    <property type="evidence" value="ECO:0007669"/>
    <property type="project" value="UniProtKB-KW"/>
</dbReference>
<dbReference type="GO" id="GO:0008829">
    <property type="term" value="F:dCTP deaminase activity"/>
    <property type="evidence" value="ECO:0007669"/>
    <property type="project" value="InterPro"/>
</dbReference>
<dbReference type="Pfam" id="PF22769">
    <property type="entry name" value="DCD"/>
    <property type="match status" value="1"/>
</dbReference>
<dbReference type="AlphaFoldDB" id="A0A382RN20"/>
<dbReference type="GO" id="GO:0015949">
    <property type="term" value="P:nucleobase-containing small molecule interconversion"/>
    <property type="evidence" value="ECO:0007669"/>
    <property type="project" value="TreeGrafter"/>
</dbReference>
<dbReference type="EMBL" id="UINC01122620">
    <property type="protein sequence ID" value="SVC98545.1"/>
    <property type="molecule type" value="Genomic_DNA"/>
</dbReference>
<gene>
    <name evidence="4" type="ORF">METZ01_LOCUS351399</name>
</gene>
<dbReference type="InterPro" id="IPR036157">
    <property type="entry name" value="dUTPase-like_sf"/>
</dbReference>
<dbReference type="GO" id="GO:0006229">
    <property type="term" value="P:dUTP biosynthetic process"/>
    <property type="evidence" value="ECO:0007669"/>
    <property type="project" value="InterPro"/>
</dbReference>
<dbReference type="CDD" id="cd07557">
    <property type="entry name" value="trimeric_dUTPase"/>
    <property type="match status" value="1"/>
</dbReference>
<evidence type="ECO:0000256" key="1">
    <source>
        <dbReference type="ARBA" id="ARBA00022741"/>
    </source>
</evidence>
<dbReference type="Gene3D" id="2.70.40.10">
    <property type="match status" value="1"/>
</dbReference>
<evidence type="ECO:0000256" key="2">
    <source>
        <dbReference type="ARBA" id="ARBA00022801"/>
    </source>
</evidence>
<protein>
    <submittedName>
        <fullName evidence="4">Uncharacterized protein</fullName>
    </submittedName>
</protein>
<keyword evidence="3" id="KW-0546">Nucleotide metabolism</keyword>
<accession>A0A382RN20</accession>
<evidence type="ECO:0000313" key="4">
    <source>
        <dbReference type="EMBL" id="SVC98545.1"/>
    </source>
</evidence>
<dbReference type="PANTHER" id="PTHR42680">
    <property type="entry name" value="DCTP DEAMINASE"/>
    <property type="match status" value="1"/>
</dbReference>
<dbReference type="InterPro" id="IPR033704">
    <property type="entry name" value="dUTPase_trimeric"/>
</dbReference>
<dbReference type="FunFam" id="2.70.40.10:FF:000001">
    <property type="entry name" value="dCTP deaminase"/>
    <property type="match status" value="1"/>
</dbReference>
<dbReference type="PANTHER" id="PTHR42680:SF3">
    <property type="entry name" value="DCTP DEAMINASE"/>
    <property type="match status" value="1"/>
</dbReference>